<keyword evidence="3" id="KW-0175">Coiled coil</keyword>
<comment type="similarity">
    <text evidence="2">Belongs to the membrane fusion protein (MFP) (TC 8.A.1) family.</text>
</comment>
<dbReference type="InterPro" id="IPR058624">
    <property type="entry name" value="MdtA-like_HH"/>
</dbReference>
<feature type="domain" description="Multidrug resistance protein MdtA-like barrel-sandwich hybrid" evidence="6">
    <location>
        <begin position="89"/>
        <end position="239"/>
    </location>
</feature>
<dbReference type="GO" id="GO:0016020">
    <property type="term" value="C:membrane"/>
    <property type="evidence" value="ECO:0007669"/>
    <property type="project" value="InterPro"/>
</dbReference>
<dbReference type="InterPro" id="IPR050465">
    <property type="entry name" value="UPF0194_transport"/>
</dbReference>
<feature type="transmembrane region" description="Helical" evidence="4">
    <location>
        <begin position="35"/>
        <end position="55"/>
    </location>
</feature>
<organism evidence="8 9">
    <name type="scientific">Liberibacter crescens (strain BT-1)</name>
    <dbReference type="NCBI Taxonomy" id="1215343"/>
    <lineage>
        <taxon>Bacteria</taxon>
        <taxon>Pseudomonadati</taxon>
        <taxon>Pseudomonadota</taxon>
        <taxon>Alphaproteobacteria</taxon>
        <taxon>Hyphomicrobiales</taxon>
        <taxon>Rhizobiaceae</taxon>
        <taxon>Liberibacter</taxon>
    </lineage>
</organism>
<dbReference type="InterPro" id="IPR058792">
    <property type="entry name" value="Beta-barrel_RND_2"/>
</dbReference>
<evidence type="ECO:0000259" key="6">
    <source>
        <dbReference type="Pfam" id="PF25917"/>
    </source>
</evidence>
<comment type="subcellular location">
    <subcellularLocation>
        <location evidence="1">Cell envelope</location>
    </subcellularLocation>
</comment>
<gene>
    <name evidence="8" type="ordered locus">B488_05630</name>
</gene>
<dbReference type="PATRIC" id="fig|1215343.11.peg.573"/>
<sequence length="430" mass="47539">MVATGNYTDFKNKSLQSLSEDLIDSRIKKKYKRHLLFITAIMFIIMSMILFYINLGADKSRYDYITENVKQGDIEVIVTATGSLAPTKEVSISSELSGKVLEVYVEADDIVHVGQVIAQIDTQKIQADVHAMRAKLNQAAANLLKSQLDAQLTKKKLNRRKELMQTQNISKEDLDISQYAYDEAVALERANKATVQAAQADLKLSEINLNKTRIISPINGMVLQRNVDPGAIVAASLSAPTLFSIASDLKYMQLEAAIDEADVGTIKKGQKAHFTVAAYPKIRFPAVINAVHYSATTVSNVVTYQAIFSVDNSALLLRPGMTATADITINKVQNKLLIPNAALRYNLPESAKTKNTSFWKKLLIMPRRPSNNQGLVRSSDDKKSVWMLIDNHPKNVFIKTGATDGFFTVVEEGDLKKGDAVIVDNTLEKS</sequence>
<proteinExistence type="inferred from homology"/>
<dbReference type="STRING" id="1215343.B488_05630"/>
<dbReference type="Pfam" id="PF25954">
    <property type="entry name" value="Beta-barrel_RND_2"/>
    <property type="match status" value="1"/>
</dbReference>
<evidence type="ECO:0000259" key="7">
    <source>
        <dbReference type="Pfam" id="PF25954"/>
    </source>
</evidence>
<dbReference type="GO" id="GO:0030313">
    <property type="term" value="C:cell envelope"/>
    <property type="evidence" value="ECO:0007669"/>
    <property type="project" value="UniProtKB-SubCell"/>
</dbReference>
<dbReference type="EMBL" id="CP003789">
    <property type="protein sequence ID" value="AGA64555.1"/>
    <property type="molecule type" value="Genomic_DNA"/>
</dbReference>
<evidence type="ECO:0000259" key="5">
    <source>
        <dbReference type="Pfam" id="PF25876"/>
    </source>
</evidence>
<dbReference type="NCBIfam" id="TIGR01730">
    <property type="entry name" value="RND_mfp"/>
    <property type="match status" value="1"/>
</dbReference>
<keyword evidence="9" id="KW-1185">Reference proteome</keyword>
<dbReference type="SUPFAM" id="SSF111369">
    <property type="entry name" value="HlyD-like secretion proteins"/>
    <property type="match status" value="1"/>
</dbReference>
<feature type="domain" description="Multidrug resistance protein MdtA-like alpha-helical hairpin" evidence="5">
    <location>
        <begin position="136"/>
        <end position="203"/>
    </location>
</feature>
<evidence type="ECO:0000313" key="9">
    <source>
        <dbReference type="Proteomes" id="UP000010799"/>
    </source>
</evidence>
<dbReference type="HOGENOM" id="CLU_018816_14_1_5"/>
<dbReference type="Gene3D" id="2.40.30.170">
    <property type="match status" value="1"/>
</dbReference>
<accession>L0EUP7</accession>
<feature type="domain" description="CusB-like beta-barrel" evidence="7">
    <location>
        <begin position="254"/>
        <end position="327"/>
    </location>
</feature>
<evidence type="ECO:0000256" key="4">
    <source>
        <dbReference type="SAM" id="Phobius"/>
    </source>
</evidence>
<dbReference type="Proteomes" id="UP000010799">
    <property type="component" value="Chromosome"/>
</dbReference>
<dbReference type="InterPro" id="IPR058625">
    <property type="entry name" value="MdtA-like_BSH"/>
</dbReference>
<reference evidence="8 9" key="1">
    <citation type="journal article" date="2012" name="Stand. Genomic Sci.">
        <title>Complete genome sequence of Liberibacter crescens BT-1.</title>
        <authorList>
            <person name="Leonard M.T."/>
            <person name="Fagen J.R."/>
            <person name="Davis-Richardson A.G."/>
            <person name="Davis M.J."/>
            <person name="Triplett E.W."/>
        </authorList>
    </citation>
    <scope>NUCLEOTIDE SEQUENCE [LARGE SCALE GENOMIC DNA]</scope>
    <source>
        <strain evidence="8 9">BT-1</strain>
    </source>
</reference>
<protein>
    <submittedName>
        <fullName evidence="8">Macrolide-specific efflux protein MacA</fullName>
    </submittedName>
</protein>
<keyword evidence="4" id="KW-0812">Transmembrane</keyword>
<dbReference type="PANTHER" id="PTHR32347">
    <property type="entry name" value="EFFLUX SYSTEM COMPONENT YKNX-RELATED"/>
    <property type="match status" value="1"/>
</dbReference>
<keyword evidence="4" id="KW-1133">Transmembrane helix</keyword>
<evidence type="ECO:0000256" key="3">
    <source>
        <dbReference type="ARBA" id="ARBA00023054"/>
    </source>
</evidence>
<dbReference type="AlphaFoldDB" id="L0EUP7"/>
<dbReference type="InterPro" id="IPR006143">
    <property type="entry name" value="RND_pump_MFP"/>
</dbReference>
<dbReference type="Pfam" id="PF25917">
    <property type="entry name" value="BSH_RND"/>
    <property type="match status" value="1"/>
</dbReference>
<dbReference type="Pfam" id="PF25876">
    <property type="entry name" value="HH_MFP_RND"/>
    <property type="match status" value="1"/>
</dbReference>
<evidence type="ECO:0000256" key="2">
    <source>
        <dbReference type="ARBA" id="ARBA00009477"/>
    </source>
</evidence>
<dbReference type="RefSeq" id="WP_015272982.1">
    <property type="nucleotide sequence ID" value="NC_019907.1"/>
</dbReference>
<keyword evidence="4" id="KW-0472">Membrane</keyword>
<evidence type="ECO:0000256" key="1">
    <source>
        <dbReference type="ARBA" id="ARBA00004196"/>
    </source>
</evidence>
<dbReference type="GO" id="GO:0022857">
    <property type="term" value="F:transmembrane transporter activity"/>
    <property type="evidence" value="ECO:0007669"/>
    <property type="project" value="InterPro"/>
</dbReference>
<name>L0EUP7_LIBCB</name>
<dbReference type="Gene3D" id="2.40.50.100">
    <property type="match status" value="1"/>
</dbReference>
<evidence type="ECO:0000313" key="8">
    <source>
        <dbReference type="EMBL" id="AGA64555.1"/>
    </source>
</evidence>
<dbReference type="Gene3D" id="1.10.287.470">
    <property type="entry name" value="Helix hairpin bin"/>
    <property type="match status" value="1"/>
</dbReference>
<dbReference type="PANTHER" id="PTHR32347:SF14">
    <property type="entry name" value="EFFLUX SYSTEM COMPONENT YKNX-RELATED"/>
    <property type="match status" value="1"/>
</dbReference>
<dbReference type="eggNOG" id="COG0845">
    <property type="taxonomic scope" value="Bacteria"/>
</dbReference>
<dbReference type="KEGG" id="lcc:B488_05630"/>